<dbReference type="GO" id="GO:0003729">
    <property type="term" value="F:mRNA binding"/>
    <property type="evidence" value="ECO:0007669"/>
    <property type="project" value="TreeGrafter"/>
</dbReference>
<dbReference type="AlphaFoldDB" id="A0AAX4KGL4"/>
<dbReference type="GeneID" id="91101550"/>
<evidence type="ECO:0000313" key="3">
    <source>
        <dbReference type="Proteomes" id="UP001358614"/>
    </source>
</evidence>
<organism evidence="2 3">
    <name type="scientific">Kwoniella europaea PYCC6329</name>
    <dbReference type="NCBI Taxonomy" id="1423913"/>
    <lineage>
        <taxon>Eukaryota</taxon>
        <taxon>Fungi</taxon>
        <taxon>Dikarya</taxon>
        <taxon>Basidiomycota</taxon>
        <taxon>Agaricomycotina</taxon>
        <taxon>Tremellomycetes</taxon>
        <taxon>Tremellales</taxon>
        <taxon>Cryptococcaceae</taxon>
        <taxon>Kwoniella</taxon>
    </lineage>
</organism>
<gene>
    <name evidence="2" type="ORF">V865_002746</name>
</gene>
<sequence>MPYRARCNPASLIRRHNASVAIRRFTPVLRAGSVQEGIPAALPIQGYRYNSTSSLFSPFTSFFSRAKSLTPTSPDQAASVFVSSISSSQPDSLYSSYNTIINSPSPSSYLSSEKLYDAIALLAESRSLKDLELLRRIYDDLPNRFGYPINAEHDNLLIKCLCNNGYTEEALSLAQSMDLTNVDWRLLLRSASTDNPSLVDTIVPLLRQYSTLDQSDIALILRSIRNTHSRSTGSLTRSKLDSVLEDITEKGIILNPSTEAELMRLYISLGDLDKANEIVSRWDQRNIESPGLWNAIVEMAIARDDLDMMENTIANMKDKGVKPPQKALTFLSLQNLRSYISSTSIVGFSEIVGSVDNAERICGVEAKADVWAEIIRVYLSEIKSHNNLDVVLEVYSEILSRGIEVSAELARNIIIPLSNVRHQSRLDNMIRIYDDYLSSSLAFKTQREKNKFQNVYQYILMACSKSQPPSTRTALKLLDDMKIHHIEISSSNMISLLVLLMKSSEDHYSAFNLYSHFYDLSPGSIDEEGYKVILINFLNLYWTQSPFCPPELFIAILKDMSKNGYQPDSHILSSLLKQYGSQATKLRRKLRSPSPSSSIPTPTSTTTSISPFEEEHQQVNIGEQLDILSQSIRDIHTLLKLDPLIIPDIPLLSSLMDAYARVGAYSECFEVWDELVSRRAREPTQNLRSLYAASINVILDACGWSYSLKRGKKIWTWAKKWDLVWEKKHYDSYVEFLCRNSQLAEAAEFISDEMVSPNPQADKESVRIVLKFARRERDAGRSGLEGMKEFVHKLRVEKKEVYDQLKDEGELEGY</sequence>
<dbReference type="EMBL" id="CP144089">
    <property type="protein sequence ID" value="WWD04675.1"/>
    <property type="molecule type" value="Genomic_DNA"/>
</dbReference>
<accession>A0AAX4KGL4</accession>
<dbReference type="Proteomes" id="UP001358614">
    <property type="component" value="Chromosome 1"/>
</dbReference>
<feature type="region of interest" description="Disordered" evidence="1">
    <location>
        <begin position="586"/>
        <end position="611"/>
    </location>
</feature>
<keyword evidence="3" id="KW-1185">Reference proteome</keyword>
<dbReference type="Pfam" id="PF01535">
    <property type="entry name" value="PPR"/>
    <property type="match status" value="2"/>
</dbReference>
<dbReference type="RefSeq" id="XP_066082642.1">
    <property type="nucleotide sequence ID" value="XM_066226545.1"/>
</dbReference>
<dbReference type="PANTHER" id="PTHR47938:SF35">
    <property type="entry name" value="PENTATRICOPEPTIDE REPEAT-CONTAINING PROTEIN 4, MITOCHONDRIAL-RELATED"/>
    <property type="match status" value="1"/>
</dbReference>
<proteinExistence type="predicted"/>
<evidence type="ECO:0008006" key="4">
    <source>
        <dbReference type="Google" id="ProtNLM"/>
    </source>
</evidence>
<dbReference type="Gene3D" id="1.25.40.10">
    <property type="entry name" value="Tetratricopeptide repeat domain"/>
    <property type="match status" value="4"/>
</dbReference>
<name>A0AAX4KGL4_9TREE</name>
<reference evidence="2 3" key="1">
    <citation type="submission" date="2024-01" db="EMBL/GenBank/DDBJ databases">
        <title>Comparative genomics of Cryptococcus and Kwoniella reveals pathogenesis evolution and contrasting modes of karyotype evolution via chromosome fusion or intercentromeric recombination.</title>
        <authorList>
            <person name="Coelho M.A."/>
            <person name="David-Palma M."/>
            <person name="Shea T."/>
            <person name="Bowers K."/>
            <person name="McGinley-Smith S."/>
            <person name="Mohammad A.W."/>
            <person name="Gnirke A."/>
            <person name="Yurkov A.M."/>
            <person name="Nowrousian M."/>
            <person name="Sun S."/>
            <person name="Cuomo C.A."/>
            <person name="Heitman J."/>
        </authorList>
    </citation>
    <scope>NUCLEOTIDE SEQUENCE [LARGE SCALE GENOMIC DNA]</scope>
    <source>
        <strain evidence="2 3">PYCC6329</strain>
    </source>
</reference>
<dbReference type="KEGG" id="ker:91101550"/>
<evidence type="ECO:0000313" key="2">
    <source>
        <dbReference type="EMBL" id="WWD04675.1"/>
    </source>
</evidence>
<dbReference type="PANTHER" id="PTHR47938">
    <property type="entry name" value="RESPIRATORY COMPLEX I CHAPERONE (CIA84), PUTATIVE (AFU_ORTHOLOGUE AFUA_2G06020)-RELATED"/>
    <property type="match status" value="1"/>
</dbReference>
<dbReference type="InterPro" id="IPR011990">
    <property type="entry name" value="TPR-like_helical_dom_sf"/>
</dbReference>
<protein>
    <recommendedName>
        <fullName evidence="4">Pentatricopeptide repeat domain-containing protein</fullName>
    </recommendedName>
</protein>
<feature type="compositionally biased region" description="Low complexity" evidence="1">
    <location>
        <begin position="592"/>
        <end position="611"/>
    </location>
</feature>
<evidence type="ECO:0000256" key="1">
    <source>
        <dbReference type="SAM" id="MobiDB-lite"/>
    </source>
</evidence>
<dbReference type="InterPro" id="IPR002885">
    <property type="entry name" value="PPR_rpt"/>
</dbReference>